<accession>A0A8S5TTM3</accession>
<name>A0A8S5TTM3_9CAUD</name>
<sequence length="33" mass="3891">MENNSKRLKSIKIYQLLSINWYQIGIKIGVIII</sequence>
<organism evidence="1">
    <name type="scientific">Siphoviridae sp. ct5jB2</name>
    <dbReference type="NCBI Taxonomy" id="2825337"/>
    <lineage>
        <taxon>Viruses</taxon>
        <taxon>Duplodnaviria</taxon>
        <taxon>Heunggongvirae</taxon>
        <taxon>Uroviricota</taxon>
        <taxon>Caudoviricetes</taxon>
    </lineage>
</organism>
<dbReference type="EMBL" id="BK015927">
    <property type="protein sequence ID" value="DAF85558.1"/>
    <property type="molecule type" value="Genomic_DNA"/>
</dbReference>
<proteinExistence type="predicted"/>
<reference evidence="1" key="1">
    <citation type="journal article" date="2021" name="Proc. Natl. Acad. Sci. U.S.A.">
        <title>A Catalog of Tens of Thousands of Viruses from Human Metagenomes Reveals Hidden Associations with Chronic Diseases.</title>
        <authorList>
            <person name="Tisza M.J."/>
            <person name="Buck C.B."/>
        </authorList>
    </citation>
    <scope>NUCLEOTIDE SEQUENCE</scope>
    <source>
        <strain evidence="1">Ct5jB2</strain>
    </source>
</reference>
<protein>
    <submittedName>
        <fullName evidence="1">Uncharacterized protein</fullName>
    </submittedName>
</protein>
<evidence type="ECO:0000313" key="1">
    <source>
        <dbReference type="EMBL" id="DAF85558.1"/>
    </source>
</evidence>